<name>A0AAJ6QP35_9ACAR</name>
<dbReference type="PROSITE" id="PS50181">
    <property type="entry name" value="FBOX"/>
    <property type="match status" value="1"/>
</dbReference>
<dbReference type="GO" id="GO:0031146">
    <property type="term" value="P:SCF-dependent proteasomal ubiquitin-dependent protein catabolic process"/>
    <property type="evidence" value="ECO:0007669"/>
    <property type="project" value="TreeGrafter"/>
</dbReference>
<dbReference type="InterPro" id="IPR036047">
    <property type="entry name" value="F-box-like_dom_sf"/>
</dbReference>
<proteinExistence type="predicted"/>
<gene>
    <name evidence="3" type="primary">LOC100904255</name>
</gene>
<dbReference type="AlphaFoldDB" id="A0AAJ6QP35"/>
<dbReference type="CDD" id="cd09917">
    <property type="entry name" value="F-box_SF"/>
    <property type="match status" value="1"/>
</dbReference>
<dbReference type="SUPFAM" id="SSF52047">
    <property type="entry name" value="RNI-like"/>
    <property type="match status" value="2"/>
</dbReference>
<dbReference type="RefSeq" id="XP_003739214.1">
    <property type="nucleotide sequence ID" value="XM_003739166.2"/>
</dbReference>
<dbReference type="SUPFAM" id="SSF81383">
    <property type="entry name" value="F-box domain"/>
    <property type="match status" value="1"/>
</dbReference>
<evidence type="ECO:0000313" key="2">
    <source>
        <dbReference type="Proteomes" id="UP000694867"/>
    </source>
</evidence>
<dbReference type="Pfam" id="PF00646">
    <property type="entry name" value="F-box"/>
    <property type="match status" value="1"/>
</dbReference>
<feature type="domain" description="F-box" evidence="1">
    <location>
        <begin position="5"/>
        <end position="51"/>
    </location>
</feature>
<evidence type="ECO:0000313" key="3">
    <source>
        <dbReference type="RefSeq" id="XP_003739214.1"/>
    </source>
</evidence>
<dbReference type="InterPro" id="IPR032675">
    <property type="entry name" value="LRR_dom_sf"/>
</dbReference>
<keyword evidence="2" id="KW-1185">Reference proteome</keyword>
<dbReference type="Gene3D" id="3.80.10.10">
    <property type="entry name" value="Ribonuclease Inhibitor"/>
    <property type="match status" value="2"/>
</dbReference>
<dbReference type="SMART" id="SM00256">
    <property type="entry name" value="FBOX"/>
    <property type="match status" value="1"/>
</dbReference>
<evidence type="ECO:0000259" key="1">
    <source>
        <dbReference type="PROSITE" id="PS50181"/>
    </source>
</evidence>
<accession>A0AAJ6QP35</accession>
<dbReference type="GeneID" id="100904255"/>
<reference evidence="3" key="1">
    <citation type="submission" date="2025-08" db="UniProtKB">
        <authorList>
            <consortium name="RefSeq"/>
        </authorList>
    </citation>
    <scope>IDENTIFICATION</scope>
</reference>
<dbReference type="PANTHER" id="PTHR13318:SF247">
    <property type="entry name" value="GH16156P"/>
    <property type="match status" value="1"/>
</dbReference>
<dbReference type="Proteomes" id="UP000694867">
    <property type="component" value="Unplaced"/>
</dbReference>
<sequence>MDTPKSTMLELPFELQEQILSRMHPLDRLSFGLTCRRLADLMYMSSYLKEILFVIRGGSAELCKSLLMRSRRKYWNLKVHRTDLSEFDAEFWSRVGGEIRTLEIYRCRWSTANLHAILQHCTNLESFEFGGWLPLALQVEAPDNVYLMSAVNIRHLHLDISLTVDSLDRLLQWMPKLTSVSLSRLPVLKTGETLRDIPSILESQQRLTRLQMTIEGVDDSVAIRLVKKHSTCLRELRMHYRYRPTEGMMSAICECEKLRILSMQGVRGEIWPERLFSECPDLETLDVTLIGATGLCHRMERLKKLRELRLPSDTTPDWAGISDCLSTLRMMEVRLIPDSLEQYQNLSRFKELRALTLSGVEPTPECFAVLVENLDKLEQFELECENLTDSDGVKFNLLRNLRRLKLNSASGFTDVTFESGIGSPALEKLALECCLLSDEGLARIAAHHRKMTEIVLTSCNALTDDGVLNFLQREYTLRRLALNKCAALTEGTVSAVATVCPRLRSFRWISYPGLSRETVTQFVQRRPEIEILEI</sequence>
<dbReference type="InterPro" id="IPR001810">
    <property type="entry name" value="F-box_dom"/>
</dbReference>
<dbReference type="PANTHER" id="PTHR13318">
    <property type="entry name" value="PARTNER OF PAIRED, ISOFORM B-RELATED"/>
    <property type="match status" value="1"/>
</dbReference>
<dbReference type="KEGG" id="goe:100904255"/>
<protein>
    <submittedName>
        <fullName evidence="3">Uncharacterized protein LOC100904255</fullName>
    </submittedName>
</protein>
<dbReference type="GO" id="GO:0019005">
    <property type="term" value="C:SCF ubiquitin ligase complex"/>
    <property type="evidence" value="ECO:0007669"/>
    <property type="project" value="TreeGrafter"/>
</dbReference>
<organism evidence="2 3">
    <name type="scientific">Galendromus occidentalis</name>
    <name type="common">western predatory mite</name>
    <dbReference type="NCBI Taxonomy" id="34638"/>
    <lineage>
        <taxon>Eukaryota</taxon>
        <taxon>Metazoa</taxon>
        <taxon>Ecdysozoa</taxon>
        <taxon>Arthropoda</taxon>
        <taxon>Chelicerata</taxon>
        <taxon>Arachnida</taxon>
        <taxon>Acari</taxon>
        <taxon>Parasitiformes</taxon>
        <taxon>Mesostigmata</taxon>
        <taxon>Gamasina</taxon>
        <taxon>Phytoseioidea</taxon>
        <taxon>Phytoseiidae</taxon>
        <taxon>Typhlodrominae</taxon>
        <taxon>Galendromus</taxon>
    </lineage>
</organism>